<evidence type="ECO:0000313" key="9">
    <source>
        <dbReference type="Proteomes" id="UP000646152"/>
    </source>
</evidence>
<dbReference type="RefSeq" id="WP_188629426.1">
    <property type="nucleotide sequence ID" value="NZ_BMKE01000009.1"/>
</dbReference>
<evidence type="ECO:0000313" key="8">
    <source>
        <dbReference type="EMBL" id="GGB42202.1"/>
    </source>
</evidence>
<dbReference type="PANTHER" id="PTHR32089:SF112">
    <property type="entry name" value="LYSOZYME-LIKE PROTEIN-RELATED"/>
    <property type="match status" value="1"/>
</dbReference>
<evidence type="ECO:0000256" key="1">
    <source>
        <dbReference type="ARBA" id="ARBA00004370"/>
    </source>
</evidence>
<dbReference type="Proteomes" id="UP000646152">
    <property type="component" value="Unassembled WGS sequence"/>
</dbReference>
<dbReference type="InterPro" id="IPR003660">
    <property type="entry name" value="HAMP_dom"/>
</dbReference>
<comment type="similarity">
    <text evidence="3">Belongs to the methyl-accepting chemotaxis (MCP) protein family.</text>
</comment>
<evidence type="ECO:0000259" key="6">
    <source>
        <dbReference type="PROSITE" id="PS50111"/>
    </source>
</evidence>
<keyword evidence="2 4" id="KW-0807">Transducer</keyword>
<dbReference type="SMART" id="SM00283">
    <property type="entry name" value="MA"/>
    <property type="match status" value="1"/>
</dbReference>
<dbReference type="SUPFAM" id="SSF58104">
    <property type="entry name" value="Methyl-accepting chemotaxis protein (MCP) signaling domain"/>
    <property type="match status" value="1"/>
</dbReference>
<dbReference type="PROSITE" id="PS50885">
    <property type="entry name" value="HAMP"/>
    <property type="match status" value="1"/>
</dbReference>
<evidence type="ECO:0000256" key="4">
    <source>
        <dbReference type="PROSITE-ProRule" id="PRU00284"/>
    </source>
</evidence>
<dbReference type="PROSITE" id="PS50111">
    <property type="entry name" value="CHEMOTAXIS_TRANSDUC_2"/>
    <property type="match status" value="1"/>
</dbReference>
<reference evidence="9" key="1">
    <citation type="journal article" date="2019" name="Int. J. Syst. Evol. Microbiol.">
        <title>The Global Catalogue of Microorganisms (GCM) 10K type strain sequencing project: providing services to taxonomists for standard genome sequencing and annotation.</title>
        <authorList>
            <consortium name="The Broad Institute Genomics Platform"/>
            <consortium name="The Broad Institute Genome Sequencing Center for Infectious Disease"/>
            <person name="Wu L."/>
            <person name="Ma J."/>
        </authorList>
    </citation>
    <scope>NUCLEOTIDE SEQUENCE [LARGE SCALE GENOMIC DNA]</scope>
    <source>
        <strain evidence="9">CGMCC 1.15923</strain>
    </source>
</reference>
<keyword evidence="5" id="KW-0472">Membrane</keyword>
<feature type="domain" description="Methyl-accepting transducer" evidence="6">
    <location>
        <begin position="375"/>
        <end position="629"/>
    </location>
</feature>
<keyword evidence="5" id="KW-0812">Transmembrane</keyword>
<keyword evidence="5" id="KW-1133">Transmembrane helix</keyword>
<organism evidence="8 9">
    <name type="scientific">Oceanisphaera marina</name>
    <dbReference type="NCBI Taxonomy" id="2017550"/>
    <lineage>
        <taxon>Bacteria</taxon>
        <taxon>Pseudomonadati</taxon>
        <taxon>Pseudomonadota</taxon>
        <taxon>Gammaproteobacteria</taxon>
        <taxon>Aeromonadales</taxon>
        <taxon>Aeromonadaceae</taxon>
        <taxon>Oceanisphaera</taxon>
    </lineage>
</organism>
<evidence type="ECO:0000256" key="5">
    <source>
        <dbReference type="SAM" id="Phobius"/>
    </source>
</evidence>
<name>A0ABQ1IJC5_9GAMM</name>
<dbReference type="InterPro" id="IPR004089">
    <property type="entry name" value="MCPsignal_dom"/>
</dbReference>
<accession>A0ABQ1IJC5</accession>
<gene>
    <name evidence="8" type="ORF">GCM10011502_14430</name>
</gene>
<comment type="subcellular location">
    <subcellularLocation>
        <location evidence="1">Membrane</location>
    </subcellularLocation>
</comment>
<sequence>MRVSLFSWLSSLLLMTLALILAASLYLADQRLQQGEQHRAEIEQLRRTANIDLYRTISAYLTTGDSSLLTTAEQQLASISSVLAEDENAESAQQAVTHLEQQLVLDFRAAGKLSGNNQQLLQHAEQELADQLRALLRYADLREADNNPALAAQYQRITSAMLAALPKLIHLRQSYINSTSPAQKAALDFQLNELNQLASQLETLPLLGIYQQPEADEFALRQPKSVEAGEAPKREVLSLLRRYPKELNNTGDNLVLRNQAANALSASLTTIEQALDLLVAQQEATRLAHYRQLTVLLFGLCLTLLLFALLSYVFQRQLVVKRLHQLSDAFARLLQTGQLTPLSVSHPNSELGQIATSFNGLIEQLQGQQQARADQLRHVSAALEQMVEEVQDIQQHTQTTDHTMSGSVHMVDELNNLAQQMRQASDDIALTARDNLHAMGVSKEKVEQLVHTAKQSQQAAHTGQRALNSLTTSVNDAATIIGVIQQIAEQTNLLALNAAIEAARAGEQGRGFAVVADEVRKLSGNTQGSLSEISDIMERLRLASGELNHTISNMMHAAETQHEQAQTLMAVTEQVRATSQATTSVAEQGAGHADSQAAELNRFMNLMDELKLQSAQVSQRAGQVVERIRGQASTITEMLR</sequence>
<dbReference type="PANTHER" id="PTHR32089">
    <property type="entry name" value="METHYL-ACCEPTING CHEMOTAXIS PROTEIN MCPB"/>
    <property type="match status" value="1"/>
</dbReference>
<evidence type="ECO:0000256" key="3">
    <source>
        <dbReference type="ARBA" id="ARBA00029447"/>
    </source>
</evidence>
<dbReference type="EMBL" id="BMKE01000009">
    <property type="protein sequence ID" value="GGB42202.1"/>
    <property type="molecule type" value="Genomic_DNA"/>
</dbReference>
<proteinExistence type="inferred from homology"/>
<keyword evidence="9" id="KW-1185">Reference proteome</keyword>
<comment type="caution">
    <text evidence="8">The sequence shown here is derived from an EMBL/GenBank/DDBJ whole genome shotgun (WGS) entry which is preliminary data.</text>
</comment>
<feature type="transmembrane region" description="Helical" evidence="5">
    <location>
        <begin position="293"/>
        <end position="314"/>
    </location>
</feature>
<feature type="domain" description="HAMP" evidence="7">
    <location>
        <begin position="317"/>
        <end position="370"/>
    </location>
</feature>
<dbReference type="Pfam" id="PF00672">
    <property type="entry name" value="HAMP"/>
    <property type="match status" value="1"/>
</dbReference>
<dbReference type="SMART" id="SM00304">
    <property type="entry name" value="HAMP"/>
    <property type="match status" value="2"/>
</dbReference>
<dbReference type="Pfam" id="PF00015">
    <property type="entry name" value="MCPsignal"/>
    <property type="match status" value="1"/>
</dbReference>
<protein>
    <submittedName>
        <fullName evidence="8">Methyl-accepting chemotaxis protein</fullName>
    </submittedName>
</protein>
<evidence type="ECO:0000259" key="7">
    <source>
        <dbReference type="PROSITE" id="PS50885"/>
    </source>
</evidence>
<evidence type="ECO:0000256" key="2">
    <source>
        <dbReference type="ARBA" id="ARBA00023224"/>
    </source>
</evidence>
<dbReference type="Gene3D" id="1.10.287.950">
    <property type="entry name" value="Methyl-accepting chemotaxis protein"/>
    <property type="match status" value="1"/>
</dbReference>